<protein>
    <submittedName>
        <fullName evidence="2">Uncharacterized protein</fullName>
    </submittedName>
</protein>
<dbReference type="Proteomes" id="UP000078542">
    <property type="component" value="Unassembled WGS sequence"/>
</dbReference>
<feature type="compositionally biased region" description="Basic and acidic residues" evidence="1">
    <location>
        <begin position="92"/>
        <end position="102"/>
    </location>
</feature>
<dbReference type="AlphaFoldDB" id="A0A151IL09"/>
<evidence type="ECO:0000313" key="2">
    <source>
        <dbReference type="EMBL" id="KYN05305.1"/>
    </source>
</evidence>
<evidence type="ECO:0000313" key="3">
    <source>
        <dbReference type="Proteomes" id="UP000078542"/>
    </source>
</evidence>
<organism evidence="2 3">
    <name type="scientific">Cyphomyrmex costatus</name>
    <dbReference type="NCBI Taxonomy" id="456900"/>
    <lineage>
        <taxon>Eukaryota</taxon>
        <taxon>Metazoa</taxon>
        <taxon>Ecdysozoa</taxon>
        <taxon>Arthropoda</taxon>
        <taxon>Hexapoda</taxon>
        <taxon>Insecta</taxon>
        <taxon>Pterygota</taxon>
        <taxon>Neoptera</taxon>
        <taxon>Endopterygota</taxon>
        <taxon>Hymenoptera</taxon>
        <taxon>Apocrita</taxon>
        <taxon>Aculeata</taxon>
        <taxon>Formicoidea</taxon>
        <taxon>Formicidae</taxon>
        <taxon>Myrmicinae</taxon>
        <taxon>Cyphomyrmex</taxon>
    </lineage>
</organism>
<dbReference type="EMBL" id="KQ977146">
    <property type="protein sequence ID" value="KYN05305.1"/>
    <property type="molecule type" value="Genomic_DNA"/>
</dbReference>
<name>A0A151IL09_9HYME</name>
<gene>
    <name evidence="2" type="ORF">ALC62_03763</name>
</gene>
<sequence>MWKRVVRMTTIVVDRSTRRCSRGASLRDFTQPVTRGNATPHRSSASLLCPSSSCFAPLVILPPIIQHLIRETGRCDTYIQMPTCVVGPLPFRSDDAPSRGDDFADDDDDRGRTKMYEKPAIVAVIRERARALRSEREQVETEEGIRVARGRENARASSRRAQMVGGPNRWNALGGDSTADLAMRQGRA</sequence>
<feature type="region of interest" description="Disordered" evidence="1">
    <location>
        <begin position="90"/>
        <end position="112"/>
    </location>
</feature>
<proteinExistence type="predicted"/>
<reference evidence="2 3" key="1">
    <citation type="submission" date="2016-03" db="EMBL/GenBank/DDBJ databases">
        <title>Cyphomyrmex costatus WGS genome.</title>
        <authorList>
            <person name="Nygaard S."/>
            <person name="Hu H."/>
            <person name="Boomsma J."/>
            <person name="Zhang G."/>
        </authorList>
    </citation>
    <scope>NUCLEOTIDE SEQUENCE [LARGE SCALE GENOMIC DNA]</scope>
    <source>
        <strain evidence="2">MS0001</strain>
        <tissue evidence="2">Whole body</tissue>
    </source>
</reference>
<evidence type="ECO:0000256" key="1">
    <source>
        <dbReference type="SAM" id="MobiDB-lite"/>
    </source>
</evidence>
<accession>A0A151IL09</accession>
<keyword evidence="3" id="KW-1185">Reference proteome</keyword>
<feature type="region of interest" description="Disordered" evidence="1">
    <location>
        <begin position="150"/>
        <end position="188"/>
    </location>
</feature>